<proteinExistence type="inferred from homology"/>
<protein>
    <submittedName>
        <fullName evidence="3">Amidohydrolase</fullName>
    </submittedName>
</protein>
<gene>
    <name evidence="3" type="ORF">DXH78_03155</name>
</gene>
<dbReference type="SUPFAM" id="SSF51556">
    <property type="entry name" value="Metallo-dependent hydrolases"/>
    <property type="match status" value="1"/>
</dbReference>
<dbReference type="PANTHER" id="PTHR43569">
    <property type="entry name" value="AMIDOHYDROLASE"/>
    <property type="match status" value="1"/>
</dbReference>
<evidence type="ECO:0000313" key="4">
    <source>
        <dbReference type="Proteomes" id="UP000263993"/>
    </source>
</evidence>
<comment type="similarity">
    <text evidence="1">Belongs to the metallo-dependent hydrolases superfamily.</text>
</comment>
<sequence length="295" mass="33501">MEPIIDAHHHIWRHADQPWLQGPAVPRIFGEYEKLRRDYPVEDFLADLNGTGVVKSVYVQTNWLPGREIEEVEYVQEAASRSGWPHAIVSFVNLQNEDAPQVMAAQAKASPLMRGVRQQLHWHANPQYKFAPTPDQMNTPMFRKNFARLEERGWLFELQVFASQMADGAALAKAFPGTTIVLEHAGMLEDRSPDGRKTWREGMKRLADQPNMHTKFSGLGTFIRKNDPQHIADIVGETLELFGAQRCVWGSNFPVESLWTDYASIVTAIRAALASSSEADRRAVLHDTAKRLYRL</sequence>
<feature type="domain" description="Amidohydrolase-related" evidence="2">
    <location>
        <begin position="5"/>
        <end position="295"/>
    </location>
</feature>
<dbReference type="Pfam" id="PF04909">
    <property type="entry name" value="Amidohydro_2"/>
    <property type="match status" value="1"/>
</dbReference>
<reference evidence="4" key="1">
    <citation type="submission" date="2018-08" db="EMBL/GenBank/DDBJ databases">
        <authorList>
            <person name="Kim S.-J."/>
            <person name="Jung G.-Y."/>
        </authorList>
    </citation>
    <scope>NUCLEOTIDE SEQUENCE [LARGE SCALE GENOMIC DNA]</scope>
    <source>
        <strain evidence="4">GY_H</strain>
    </source>
</reference>
<dbReference type="InterPro" id="IPR052350">
    <property type="entry name" value="Metallo-dep_Lactonases"/>
</dbReference>
<dbReference type="Proteomes" id="UP000263993">
    <property type="component" value="Unassembled WGS sequence"/>
</dbReference>
<comment type="caution">
    <text evidence="3">The sequence shown here is derived from an EMBL/GenBank/DDBJ whole genome shotgun (WGS) entry which is preliminary data.</text>
</comment>
<dbReference type="InterPro" id="IPR006680">
    <property type="entry name" value="Amidohydro-rel"/>
</dbReference>
<keyword evidence="3" id="KW-0378">Hydrolase</keyword>
<evidence type="ECO:0000313" key="3">
    <source>
        <dbReference type="EMBL" id="RDV03671.1"/>
    </source>
</evidence>
<evidence type="ECO:0000256" key="1">
    <source>
        <dbReference type="ARBA" id="ARBA00038310"/>
    </source>
</evidence>
<dbReference type="RefSeq" id="WP_115515695.1">
    <property type="nucleotide sequence ID" value="NZ_QRGO01000001.1"/>
</dbReference>
<accession>A0A371B8H1</accession>
<dbReference type="Gene3D" id="3.20.20.140">
    <property type="entry name" value="Metal-dependent hydrolases"/>
    <property type="match status" value="1"/>
</dbReference>
<dbReference type="EMBL" id="QRGO01000001">
    <property type="protein sequence ID" value="RDV03671.1"/>
    <property type="molecule type" value="Genomic_DNA"/>
</dbReference>
<dbReference type="AlphaFoldDB" id="A0A371B8H1"/>
<dbReference type="OrthoDB" id="9787654at2"/>
<dbReference type="InterPro" id="IPR032466">
    <property type="entry name" value="Metal_Hydrolase"/>
</dbReference>
<organism evidence="3 4">
    <name type="scientific">Undibacter mobilis</name>
    <dbReference type="NCBI Taxonomy" id="2292256"/>
    <lineage>
        <taxon>Bacteria</taxon>
        <taxon>Pseudomonadati</taxon>
        <taxon>Pseudomonadota</taxon>
        <taxon>Alphaproteobacteria</taxon>
        <taxon>Hyphomicrobiales</taxon>
        <taxon>Nitrobacteraceae</taxon>
        <taxon>Undibacter</taxon>
    </lineage>
</organism>
<name>A0A371B8H1_9BRAD</name>
<keyword evidence="4" id="KW-1185">Reference proteome</keyword>
<evidence type="ECO:0000259" key="2">
    <source>
        <dbReference type="Pfam" id="PF04909"/>
    </source>
</evidence>
<dbReference type="PANTHER" id="PTHR43569:SF1">
    <property type="entry name" value="BLL3371 PROTEIN"/>
    <property type="match status" value="1"/>
</dbReference>
<dbReference type="GO" id="GO:0016787">
    <property type="term" value="F:hydrolase activity"/>
    <property type="evidence" value="ECO:0007669"/>
    <property type="project" value="UniProtKB-KW"/>
</dbReference>